<comment type="caution">
    <text evidence="2">The sequence shown here is derived from an EMBL/GenBank/DDBJ whole genome shotgun (WGS) entry which is preliminary data.</text>
</comment>
<name>A0A1S1QBI9_9ACTN</name>
<dbReference type="Pfam" id="PF13398">
    <property type="entry name" value="Peptidase_M50B"/>
    <property type="match status" value="1"/>
</dbReference>
<dbReference type="RefSeq" id="WP_020459800.1">
    <property type="nucleotide sequence ID" value="NZ_MAXA01000158.1"/>
</dbReference>
<feature type="transmembrane region" description="Helical" evidence="1">
    <location>
        <begin position="107"/>
        <end position="128"/>
    </location>
</feature>
<dbReference type="PANTHER" id="PTHR33979:SF2">
    <property type="entry name" value="PEPTIDASE M50B-LIKE-DOMAIN-CONTAINING PROTEIN"/>
    <property type="match status" value="1"/>
</dbReference>
<feature type="transmembrane region" description="Helical" evidence="1">
    <location>
        <begin position="182"/>
        <end position="200"/>
    </location>
</feature>
<protein>
    <recommendedName>
        <fullName evidence="4">Peptidase M50</fullName>
    </recommendedName>
</protein>
<organism evidence="2 3">
    <name type="scientific">Parafrankia soli</name>
    <dbReference type="NCBI Taxonomy" id="2599596"/>
    <lineage>
        <taxon>Bacteria</taxon>
        <taxon>Bacillati</taxon>
        <taxon>Actinomycetota</taxon>
        <taxon>Actinomycetes</taxon>
        <taxon>Frankiales</taxon>
        <taxon>Frankiaceae</taxon>
        <taxon>Parafrankia</taxon>
    </lineage>
</organism>
<evidence type="ECO:0000256" key="1">
    <source>
        <dbReference type="SAM" id="Phobius"/>
    </source>
</evidence>
<sequence length="251" mass="25876">MAAYRPSAGDDPPATRRGAATSDLLSRSLDAQPAPAHWILVLTGVVALLTVASGRTWPTARHVVTIAHEGGHALAAVATGRRLAGVRLHSDTSGVTVSSGRPTGPGVILTVAAGYTTPSLLGLGASGLLATGRISLLLQILVALLLVMLVVVRNAFGVVSVLVSTVVVLGISWFAADDVQAGFAAYATWFLLLGAVRPIIEVQRQRRQRRARDSDPDQLARLTGLPGAFWVGAFGLLSLGCLATAAAALVV</sequence>
<reference evidence="3" key="1">
    <citation type="submission" date="2016-07" db="EMBL/GenBank/DDBJ databases">
        <title>Frankia sp. NRRL B-16219 Genome sequencing.</title>
        <authorList>
            <person name="Ghodhbane-Gtari F."/>
            <person name="Swanson E."/>
            <person name="Gueddou A."/>
            <person name="Louati M."/>
            <person name="Nouioui I."/>
            <person name="Hezbri K."/>
            <person name="Abebe-Akele F."/>
            <person name="Simpson S."/>
            <person name="Morris K."/>
            <person name="Thomas K."/>
            <person name="Gtari M."/>
            <person name="Tisa L.S."/>
        </authorList>
    </citation>
    <scope>NUCLEOTIDE SEQUENCE [LARGE SCALE GENOMIC DNA]</scope>
    <source>
        <strain evidence="3">NRRL B-16219</strain>
    </source>
</reference>
<evidence type="ECO:0000313" key="3">
    <source>
        <dbReference type="Proteomes" id="UP000179769"/>
    </source>
</evidence>
<feature type="transmembrane region" description="Helical" evidence="1">
    <location>
        <begin position="228"/>
        <end position="250"/>
    </location>
</feature>
<dbReference type="AlphaFoldDB" id="A0A1S1QBI9"/>
<proteinExistence type="predicted"/>
<feature type="transmembrane region" description="Helical" evidence="1">
    <location>
        <begin position="134"/>
        <end position="152"/>
    </location>
</feature>
<keyword evidence="3" id="KW-1185">Reference proteome</keyword>
<keyword evidence="1" id="KW-1133">Transmembrane helix</keyword>
<dbReference type="EMBL" id="MAXA01000158">
    <property type="protein sequence ID" value="OHV32208.1"/>
    <property type="molecule type" value="Genomic_DNA"/>
</dbReference>
<accession>A0A1S1QBI9</accession>
<keyword evidence="1" id="KW-0812">Transmembrane</keyword>
<evidence type="ECO:0000313" key="2">
    <source>
        <dbReference type="EMBL" id="OHV32208.1"/>
    </source>
</evidence>
<keyword evidence="1" id="KW-0472">Membrane</keyword>
<gene>
    <name evidence="2" type="ORF">BBK14_16070</name>
</gene>
<evidence type="ECO:0008006" key="4">
    <source>
        <dbReference type="Google" id="ProtNLM"/>
    </source>
</evidence>
<dbReference type="InterPro" id="IPR049500">
    <property type="entry name" value="Peptidase_M50B-like"/>
</dbReference>
<feature type="transmembrane region" description="Helical" evidence="1">
    <location>
        <begin position="159"/>
        <end position="176"/>
    </location>
</feature>
<dbReference type="PANTHER" id="PTHR33979">
    <property type="entry name" value="OS02G0221600 PROTEIN"/>
    <property type="match status" value="1"/>
</dbReference>
<dbReference type="Proteomes" id="UP000179769">
    <property type="component" value="Unassembled WGS sequence"/>
</dbReference>
<feature type="transmembrane region" description="Helical" evidence="1">
    <location>
        <begin position="35"/>
        <end position="52"/>
    </location>
</feature>
<dbReference type="OrthoDB" id="5184455at2"/>